<evidence type="ECO:0000313" key="10">
    <source>
        <dbReference type="Proteomes" id="UP000325614"/>
    </source>
</evidence>
<dbReference type="Pfam" id="PF01263">
    <property type="entry name" value="Aldose_epim"/>
    <property type="match status" value="1"/>
</dbReference>
<keyword evidence="10" id="KW-1185">Reference proteome</keyword>
<dbReference type="PANTHER" id="PTHR10091">
    <property type="entry name" value="ALDOSE-1-EPIMERASE"/>
    <property type="match status" value="1"/>
</dbReference>
<feature type="active site" description="Proton donor" evidence="6">
    <location>
        <position position="176"/>
    </location>
</feature>
<protein>
    <recommendedName>
        <fullName evidence="5">Aldose 1-epimerase</fullName>
        <ecNumber evidence="5">5.1.3.3</ecNumber>
    </recommendedName>
</protein>
<feature type="active site" description="Proton acceptor" evidence="6">
    <location>
        <position position="312"/>
    </location>
</feature>
<dbReference type="GO" id="GO:0030246">
    <property type="term" value="F:carbohydrate binding"/>
    <property type="evidence" value="ECO:0007669"/>
    <property type="project" value="InterPro"/>
</dbReference>
<gene>
    <name evidence="9" type="ORF">GDR74_14495</name>
</gene>
<dbReference type="EC" id="5.1.3.3" evidence="5"/>
<evidence type="ECO:0000256" key="4">
    <source>
        <dbReference type="ARBA" id="ARBA00023277"/>
    </source>
</evidence>
<dbReference type="EMBL" id="CP045423">
    <property type="protein sequence ID" value="QFU17335.1"/>
    <property type="molecule type" value="Genomic_DNA"/>
</dbReference>
<dbReference type="UniPathway" id="UPA00242"/>
<accession>A0A5P9K184</accession>
<comment type="similarity">
    <text evidence="2 5">Belongs to the aldose epimerase family.</text>
</comment>
<evidence type="ECO:0000256" key="5">
    <source>
        <dbReference type="PIRNR" id="PIRNR005096"/>
    </source>
</evidence>
<dbReference type="GO" id="GO:0004034">
    <property type="term" value="F:aldose 1-epimerase activity"/>
    <property type="evidence" value="ECO:0007669"/>
    <property type="project" value="UniProtKB-EC"/>
</dbReference>
<dbReference type="GO" id="GO:0006006">
    <property type="term" value="P:glucose metabolic process"/>
    <property type="evidence" value="ECO:0007669"/>
    <property type="project" value="TreeGrafter"/>
</dbReference>
<comment type="catalytic activity">
    <reaction evidence="5">
        <text>alpha-D-glucose = beta-D-glucose</text>
        <dbReference type="Rhea" id="RHEA:10264"/>
        <dbReference type="ChEBI" id="CHEBI:15903"/>
        <dbReference type="ChEBI" id="CHEBI:17925"/>
        <dbReference type="EC" id="5.1.3.3"/>
    </reaction>
</comment>
<evidence type="ECO:0000313" key="9">
    <source>
        <dbReference type="EMBL" id="QFU17335.1"/>
    </source>
</evidence>
<proteinExistence type="inferred from homology"/>
<dbReference type="InterPro" id="IPR011013">
    <property type="entry name" value="Gal_mutarotase_sf_dom"/>
</dbReference>
<reference evidence="9 10" key="1">
    <citation type="submission" date="2019-10" db="EMBL/GenBank/DDBJ databases">
        <title>Isolation, Identification of Microvirga thermotolerans HR1, a novel thermophilic bacterium and Comparative Genomics of the genus Microvirga.</title>
        <authorList>
            <person name="Li J."/>
            <person name="Zhang W."/>
            <person name="Lin M."/>
            <person name="Wang J."/>
        </authorList>
    </citation>
    <scope>NUCLEOTIDE SEQUENCE [LARGE SCALE GENOMIC DNA]</scope>
    <source>
        <strain evidence="9 10">HR1</strain>
    </source>
</reference>
<dbReference type="SUPFAM" id="SSF74650">
    <property type="entry name" value="Galactose mutarotase-like"/>
    <property type="match status" value="1"/>
</dbReference>
<dbReference type="KEGG" id="mico:GDR74_14495"/>
<organism evidence="9 10">
    <name type="scientific">Microvirga thermotolerans</name>
    <dbReference type="NCBI Taxonomy" id="2651334"/>
    <lineage>
        <taxon>Bacteria</taxon>
        <taxon>Pseudomonadati</taxon>
        <taxon>Pseudomonadota</taxon>
        <taxon>Alphaproteobacteria</taxon>
        <taxon>Hyphomicrobiales</taxon>
        <taxon>Methylobacteriaceae</taxon>
        <taxon>Microvirga</taxon>
    </lineage>
</organism>
<dbReference type="InterPro" id="IPR014718">
    <property type="entry name" value="GH-type_carb-bd"/>
</dbReference>
<name>A0A5P9K184_9HYPH</name>
<evidence type="ECO:0000256" key="8">
    <source>
        <dbReference type="PIRSR" id="PIRSR005096-3"/>
    </source>
</evidence>
<feature type="binding site" evidence="8">
    <location>
        <begin position="176"/>
        <end position="178"/>
    </location>
    <ligand>
        <name>beta-D-galactose</name>
        <dbReference type="ChEBI" id="CHEBI:27667"/>
    </ligand>
</feature>
<evidence type="ECO:0000256" key="6">
    <source>
        <dbReference type="PIRSR" id="PIRSR005096-1"/>
    </source>
</evidence>
<dbReference type="CDD" id="cd09019">
    <property type="entry name" value="galactose_mutarotase_like"/>
    <property type="match status" value="1"/>
</dbReference>
<dbReference type="InterPro" id="IPR015443">
    <property type="entry name" value="Aldose_1-epimerase"/>
</dbReference>
<comment type="pathway">
    <text evidence="1 5">Carbohydrate metabolism; hexose metabolism.</text>
</comment>
<evidence type="ECO:0000256" key="2">
    <source>
        <dbReference type="ARBA" id="ARBA00006206"/>
    </source>
</evidence>
<dbReference type="GO" id="GO:0033499">
    <property type="term" value="P:galactose catabolic process via UDP-galactose, Leloir pathway"/>
    <property type="evidence" value="ECO:0007669"/>
    <property type="project" value="TreeGrafter"/>
</dbReference>
<evidence type="ECO:0000256" key="1">
    <source>
        <dbReference type="ARBA" id="ARBA00005028"/>
    </source>
</evidence>
<dbReference type="InterPro" id="IPR008183">
    <property type="entry name" value="Aldose_1/G6P_1-epimerase"/>
</dbReference>
<keyword evidence="4 5" id="KW-0119">Carbohydrate metabolism</keyword>
<dbReference type="PANTHER" id="PTHR10091:SF0">
    <property type="entry name" value="GALACTOSE MUTAROTASE"/>
    <property type="match status" value="1"/>
</dbReference>
<dbReference type="Gene3D" id="2.70.98.10">
    <property type="match status" value="1"/>
</dbReference>
<dbReference type="AlphaFoldDB" id="A0A5P9K184"/>
<evidence type="ECO:0000256" key="7">
    <source>
        <dbReference type="PIRSR" id="PIRSR005096-2"/>
    </source>
</evidence>
<dbReference type="InterPro" id="IPR047215">
    <property type="entry name" value="Galactose_mutarotase-like"/>
</dbReference>
<dbReference type="Proteomes" id="UP000325614">
    <property type="component" value="Chromosome"/>
</dbReference>
<feature type="binding site" evidence="7">
    <location>
        <position position="246"/>
    </location>
    <ligand>
        <name>beta-D-galactose</name>
        <dbReference type="ChEBI" id="CHEBI:27667"/>
    </ligand>
</feature>
<sequence length="347" mass="37341">MSVHRTVFGEIDGQAVEAFDLERGSLRARVVTYGAVLSEMHVPDRSGRTEDIALGYDDLESYLRFRGSAGAVCGRYANRIADGRITVDGQVFQLSQNEPPNHLHGGFKGFSKRVWNAEPDGAGCAVRLTLHRPDGDEGYPGAVAAAVTYRLLDEPALEIVMEATTDKPTVVNMAFHGYWNLAGHGAGSVRDQLLAIDADRYTPVGPDKIPTGVLAPVTGTAFDFGQERPIGAFFEDRAQLPEGGYDHNFCLTGAGGTLRRAARACDPASGRALEIWTDQPGVQLYTANHFANLPAVGKGGAAYGKHAGFALETQVFPNSPNVPCFPSALLRPGEVYRHTMRIPFLIA</sequence>
<dbReference type="PIRSF" id="PIRSF005096">
    <property type="entry name" value="GALM"/>
    <property type="match status" value="1"/>
</dbReference>
<dbReference type="RefSeq" id="WP_152586971.1">
    <property type="nucleotide sequence ID" value="NZ_CP045423.1"/>
</dbReference>
<feature type="binding site" evidence="8">
    <location>
        <begin position="78"/>
        <end position="79"/>
    </location>
    <ligand>
        <name>beta-D-galactose</name>
        <dbReference type="ChEBI" id="CHEBI:27667"/>
    </ligand>
</feature>
<dbReference type="NCBIfam" id="NF008277">
    <property type="entry name" value="PRK11055.1"/>
    <property type="match status" value="1"/>
</dbReference>
<evidence type="ECO:0000256" key="3">
    <source>
        <dbReference type="ARBA" id="ARBA00023235"/>
    </source>
</evidence>
<keyword evidence="3 5" id="KW-0413">Isomerase</keyword>